<dbReference type="InterPro" id="IPR050471">
    <property type="entry name" value="AB_hydrolase"/>
</dbReference>
<dbReference type="PATRIC" id="fig|1938.3.peg.3333"/>
<organism evidence="2 3">
    <name type="scientific">Streptomyces viridochromogenes</name>
    <dbReference type="NCBI Taxonomy" id="1938"/>
    <lineage>
        <taxon>Bacteria</taxon>
        <taxon>Bacillati</taxon>
        <taxon>Actinomycetota</taxon>
        <taxon>Actinomycetes</taxon>
        <taxon>Kitasatosporales</taxon>
        <taxon>Streptomycetaceae</taxon>
        <taxon>Streptomyces</taxon>
    </lineage>
</organism>
<dbReference type="SUPFAM" id="SSF53474">
    <property type="entry name" value="alpha/beta-Hydrolases"/>
    <property type="match status" value="1"/>
</dbReference>
<dbReference type="PRINTS" id="PR00111">
    <property type="entry name" value="ABHYDROLASE"/>
</dbReference>
<evidence type="ECO:0000259" key="1">
    <source>
        <dbReference type="Pfam" id="PF12697"/>
    </source>
</evidence>
<proteinExistence type="predicted"/>
<dbReference type="PANTHER" id="PTHR43433:SF4">
    <property type="entry name" value="NON-HEME CHLOROPEROXIDASE-RELATED"/>
    <property type="match status" value="1"/>
</dbReference>
<dbReference type="RefSeq" id="WP_048579120.1">
    <property type="nucleotide sequence ID" value="NZ_LFNT01000001.1"/>
</dbReference>
<dbReference type="EMBL" id="LFNT01000001">
    <property type="protein sequence ID" value="KMS77328.1"/>
    <property type="molecule type" value="Genomic_DNA"/>
</dbReference>
<evidence type="ECO:0000313" key="2">
    <source>
        <dbReference type="EMBL" id="KMS77328.1"/>
    </source>
</evidence>
<sequence>MGSYVTVRGLRTYYEEAGTGEPLLLLHGGGVTAESWSQQIAALAEHYRVLVPERRGHGRTQDLAGPVTYPDMAEDTAAFLDELGTGPVRVAGWSDGGVVGLHLALIRPESVSKLVVIGAATQEGAHGYADALYDGSEESRQILTQMFHGPYAALSPDGPDHFPVVLDKLIRLWREGPGLALDDLGRIRVPVLVMQGDRDGVPVEHSAAMARALPDAQLAVVPGTSHAVPLEKADLVNRMLLDFFSSRQDVRMFALG</sequence>
<name>A0A0J7ZQ93_STRVR</name>
<dbReference type="PANTHER" id="PTHR43433">
    <property type="entry name" value="HYDROLASE, ALPHA/BETA FOLD FAMILY PROTEIN"/>
    <property type="match status" value="1"/>
</dbReference>
<dbReference type="GO" id="GO:0003824">
    <property type="term" value="F:catalytic activity"/>
    <property type="evidence" value="ECO:0007669"/>
    <property type="project" value="UniProtKB-ARBA"/>
</dbReference>
<reference evidence="2 3" key="1">
    <citation type="submission" date="2015-06" db="EMBL/GenBank/DDBJ databases">
        <authorList>
            <person name="Ju K.-S."/>
            <person name="Doroghazi J.R."/>
            <person name="Metcalf W.W."/>
        </authorList>
    </citation>
    <scope>NUCLEOTIDE SEQUENCE [LARGE SCALE GENOMIC DNA]</scope>
    <source>
        <strain evidence="2 3">NRRL 3414</strain>
    </source>
</reference>
<gene>
    <name evidence="2" type="ORF">ACM01_01490</name>
</gene>
<dbReference type="AlphaFoldDB" id="A0A0J7ZQ93"/>
<dbReference type="Gene3D" id="3.40.50.1820">
    <property type="entry name" value="alpha/beta hydrolase"/>
    <property type="match status" value="1"/>
</dbReference>
<accession>A0A0J7ZQ93</accession>
<dbReference type="Pfam" id="PF12697">
    <property type="entry name" value="Abhydrolase_6"/>
    <property type="match status" value="1"/>
</dbReference>
<dbReference type="InterPro" id="IPR029058">
    <property type="entry name" value="AB_hydrolase_fold"/>
</dbReference>
<evidence type="ECO:0000313" key="3">
    <source>
        <dbReference type="Proteomes" id="UP000037432"/>
    </source>
</evidence>
<dbReference type="InterPro" id="IPR000073">
    <property type="entry name" value="AB_hydrolase_1"/>
</dbReference>
<dbReference type="OrthoDB" id="495620at2"/>
<protein>
    <recommendedName>
        <fullName evidence="1">AB hydrolase-1 domain-containing protein</fullName>
    </recommendedName>
</protein>
<comment type="caution">
    <text evidence="2">The sequence shown here is derived from an EMBL/GenBank/DDBJ whole genome shotgun (WGS) entry which is preliminary data.</text>
</comment>
<dbReference type="Proteomes" id="UP000037432">
    <property type="component" value="Unassembled WGS sequence"/>
</dbReference>
<feature type="domain" description="AB hydrolase-1" evidence="1">
    <location>
        <begin position="23"/>
        <end position="237"/>
    </location>
</feature>